<evidence type="ECO:0008006" key="5">
    <source>
        <dbReference type="Google" id="ProtNLM"/>
    </source>
</evidence>
<feature type="transmembrane region" description="Helical" evidence="2">
    <location>
        <begin position="551"/>
        <end position="574"/>
    </location>
</feature>
<dbReference type="GO" id="GO:0017147">
    <property type="term" value="F:Wnt-protein binding"/>
    <property type="evidence" value="ECO:0007669"/>
    <property type="project" value="TreeGrafter"/>
</dbReference>
<keyword evidence="2" id="KW-1133">Transmembrane helix</keyword>
<evidence type="ECO:0000256" key="1">
    <source>
        <dbReference type="SAM" id="MobiDB-lite"/>
    </source>
</evidence>
<dbReference type="GO" id="GO:0042813">
    <property type="term" value="F:Wnt receptor activity"/>
    <property type="evidence" value="ECO:0007669"/>
    <property type="project" value="TreeGrafter"/>
</dbReference>
<feature type="region of interest" description="Disordered" evidence="1">
    <location>
        <begin position="645"/>
        <end position="715"/>
    </location>
</feature>
<feature type="region of interest" description="Disordered" evidence="1">
    <location>
        <begin position="168"/>
        <end position="189"/>
    </location>
</feature>
<dbReference type="InterPro" id="IPR050778">
    <property type="entry name" value="Cueball_EGF_LRP_Nidogen"/>
</dbReference>
<feature type="compositionally biased region" description="Basic residues" evidence="1">
    <location>
        <begin position="170"/>
        <end position="187"/>
    </location>
</feature>
<feature type="compositionally biased region" description="Low complexity" evidence="1">
    <location>
        <begin position="465"/>
        <end position="489"/>
    </location>
</feature>
<keyword evidence="4" id="KW-1185">Reference proteome</keyword>
<feature type="compositionally biased region" description="Basic residues" evidence="1">
    <location>
        <begin position="450"/>
        <end position="464"/>
    </location>
</feature>
<feature type="region of interest" description="Disordered" evidence="1">
    <location>
        <begin position="415"/>
        <end position="496"/>
    </location>
</feature>
<feature type="compositionally biased region" description="Basic residues" evidence="1">
    <location>
        <begin position="348"/>
        <end position="363"/>
    </location>
</feature>
<feature type="region of interest" description="Disordered" evidence="1">
    <location>
        <begin position="343"/>
        <end position="365"/>
    </location>
</feature>
<evidence type="ECO:0000313" key="4">
    <source>
        <dbReference type="Proteomes" id="UP000271974"/>
    </source>
</evidence>
<proteinExistence type="predicted"/>
<keyword evidence="2" id="KW-0472">Membrane</keyword>
<dbReference type="SUPFAM" id="SSF63825">
    <property type="entry name" value="YWTD domain"/>
    <property type="match status" value="2"/>
</dbReference>
<name>A0A3S1A833_ELYCH</name>
<dbReference type="GO" id="GO:0005886">
    <property type="term" value="C:plasma membrane"/>
    <property type="evidence" value="ECO:0007669"/>
    <property type="project" value="TreeGrafter"/>
</dbReference>
<dbReference type="EMBL" id="RQTK01000186">
    <property type="protein sequence ID" value="RUS84980.1"/>
    <property type="molecule type" value="Genomic_DNA"/>
</dbReference>
<evidence type="ECO:0000256" key="2">
    <source>
        <dbReference type="SAM" id="Phobius"/>
    </source>
</evidence>
<comment type="caution">
    <text evidence="3">The sequence shown here is derived from an EMBL/GenBank/DDBJ whole genome shotgun (WGS) entry which is preliminary data.</text>
</comment>
<protein>
    <recommendedName>
        <fullName evidence="5">EGF-like domain-containing protein</fullName>
    </recommendedName>
</protein>
<dbReference type="OrthoDB" id="10676489at2759"/>
<dbReference type="Gene3D" id="2.120.10.30">
    <property type="entry name" value="TolB, C-terminal domain"/>
    <property type="match status" value="2"/>
</dbReference>
<feature type="compositionally biased region" description="Low complexity" evidence="1">
    <location>
        <begin position="426"/>
        <end position="439"/>
    </location>
</feature>
<keyword evidence="2" id="KW-0812">Transmembrane</keyword>
<accession>A0A3S1A833</accession>
<reference evidence="3 4" key="1">
    <citation type="submission" date="2019-01" db="EMBL/GenBank/DDBJ databases">
        <title>A draft genome assembly of the solar-powered sea slug Elysia chlorotica.</title>
        <authorList>
            <person name="Cai H."/>
            <person name="Li Q."/>
            <person name="Fang X."/>
            <person name="Li J."/>
            <person name="Curtis N.E."/>
            <person name="Altenburger A."/>
            <person name="Shibata T."/>
            <person name="Feng M."/>
            <person name="Maeda T."/>
            <person name="Schwartz J.A."/>
            <person name="Shigenobu S."/>
            <person name="Lundholm N."/>
            <person name="Nishiyama T."/>
            <person name="Yang H."/>
            <person name="Hasebe M."/>
            <person name="Li S."/>
            <person name="Pierce S.K."/>
            <person name="Wang J."/>
        </authorList>
    </citation>
    <scope>NUCLEOTIDE SEQUENCE [LARGE SCALE GENOMIC DNA]</scope>
    <source>
        <strain evidence="3">EC2010</strain>
        <tissue evidence="3">Whole organism of an adult</tissue>
    </source>
</reference>
<feature type="compositionally biased region" description="Acidic residues" evidence="1">
    <location>
        <begin position="660"/>
        <end position="674"/>
    </location>
</feature>
<gene>
    <name evidence="3" type="ORF">EGW08_007225</name>
</gene>
<organism evidence="3 4">
    <name type="scientific">Elysia chlorotica</name>
    <name type="common">Eastern emerald elysia</name>
    <name type="synonym">Sea slug</name>
    <dbReference type="NCBI Taxonomy" id="188477"/>
    <lineage>
        <taxon>Eukaryota</taxon>
        <taxon>Metazoa</taxon>
        <taxon>Spiralia</taxon>
        <taxon>Lophotrochozoa</taxon>
        <taxon>Mollusca</taxon>
        <taxon>Gastropoda</taxon>
        <taxon>Heterobranchia</taxon>
        <taxon>Euthyneura</taxon>
        <taxon>Panpulmonata</taxon>
        <taxon>Sacoglossa</taxon>
        <taxon>Placobranchoidea</taxon>
        <taxon>Plakobranchidae</taxon>
        <taxon>Elysia</taxon>
    </lineage>
</organism>
<evidence type="ECO:0000313" key="3">
    <source>
        <dbReference type="EMBL" id="RUS84980.1"/>
    </source>
</evidence>
<sequence length="715" mass="79103">MFDTSLAPGDHVRPKQQLRLQVVCDGGHHRTTLATDMYFSNGNTSQGLVTHPEKRLVFYIAGQELLSRWMDGTNRALVHKQLGVSASGLSLDIPTERLYWAANGQGSEGEDRLLYGCDLDGSNLYPITKTGIPVLFMDVFEGLAYTSDPTTRCVHTFTTYGATEIPSSAHHNHHNHNHHPGHLSGHHGWRDRQRNLHIASRFMTMVMGRTCQGMASLREFPHPGPVRDQSWGLLVFYIAGQELLSRWMDGTNRALVHKQLGVSASGLSLDVPTDRLYWAANGQGSEGEDRLLYGCDLDGSNMYPITKTGIPVLFMDVFEGLAYTSDPTTRCVHTFTTYGATETPSSAHHNHHNHHPGHLSGHHGWRDRQRNLHITSRFMTMVMGRTCQGMASLREFPHPGPVRVVHELKQLKGQHLSPAFPPPLSPLKSTTTTSTASTTAHREITLPATGRRRVTAKNGRRGHGRTSTTSTSLASSSSSSFPSLNSTATPPQSWPLPDAEVVETCDQCSDGGTCLNATGRLVCLCKDGHSCVEDIEKQPNSLNKGDKHLTWIPVVVVAVTVLLILVTVALGCYFRKKKNPPSLMTTISFKNPNFAVKNGDKDNLARVSFGGSFFKEEEVDEEADYTLDDDWWRRLLARSRVTLDSSTRNKPPIHRSISTVEEEEEEEEEEGEVEEQVKEVGRRGRGVKISSFLPGSGTGKDPQILETSDKSRLLV</sequence>
<dbReference type="GO" id="GO:0060070">
    <property type="term" value="P:canonical Wnt signaling pathway"/>
    <property type="evidence" value="ECO:0007669"/>
    <property type="project" value="TreeGrafter"/>
</dbReference>
<dbReference type="PANTHER" id="PTHR46513">
    <property type="entry name" value="VITELLOGENIN RECEPTOR-LIKE PROTEIN-RELATED-RELATED"/>
    <property type="match status" value="1"/>
</dbReference>
<dbReference type="InterPro" id="IPR011042">
    <property type="entry name" value="6-blade_b-propeller_TolB-like"/>
</dbReference>
<dbReference type="AlphaFoldDB" id="A0A3S1A833"/>
<dbReference type="PANTHER" id="PTHR46513:SF13">
    <property type="entry name" value="EGF-LIKE DOMAIN-CONTAINING PROTEIN"/>
    <property type="match status" value="1"/>
</dbReference>
<dbReference type="STRING" id="188477.A0A3S1A833"/>
<dbReference type="Proteomes" id="UP000271974">
    <property type="component" value="Unassembled WGS sequence"/>
</dbReference>